<comment type="cofactor">
    <cofactor evidence="14">
        <name>Zn(2+)</name>
        <dbReference type="ChEBI" id="CHEBI:29105"/>
    </cofactor>
    <text evidence="14">Binds 1 zinc ion per subunit.</text>
</comment>
<comment type="function">
    <text evidence="2">Catalyzes the conversion of D-ribulose 5-phosphate to formate and 3,4-dihydroxy-2-butanone 4-phosphate.</text>
</comment>
<evidence type="ECO:0000256" key="11">
    <source>
        <dbReference type="ARBA" id="ARBA00022833"/>
    </source>
</evidence>
<dbReference type="HAMAP" id="MF_00179">
    <property type="entry name" value="RibA"/>
    <property type="match status" value="1"/>
</dbReference>
<keyword evidence="10 14" id="KW-0378">Hydrolase</keyword>
<dbReference type="InterPro" id="IPR000422">
    <property type="entry name" value="DHBP_synthase_RibB"/>
</dbReference>
<keyword evidence="11 14" id="KW-0862">Zinc</keyword>
<evidence type="ECO:0000256" key="7">
    <source>
        <dbReference type="ARBA" id="ARBA00022619"/>
    </source>
</evidence>
<keyword evidence="7 14" id="KW-0686">Riboflavin biosynthesis</keyword>
<comment type="function">
    <text evidence="14">Catalyzes the conversion of GTP to 2,5-diamino-6-ribosylamino-4(3H)-pyrimidinone 5'-phosphate (DARP), formate and pyrophosphate.</text>
</comment>
<dbReference type="InterPro" id="IPR036144">
    <property type="entry name" value="RibA-like_sf"/>
</dbReference>
<comment type="similarity">
    <text evidence="6">In the C-terminal section; belongs to the GTP cyclohydrolase II family.</text>
</comment>
<evidence type="ECO:0000256" key="1">
    <source>
        <dbReference type="ARBA" id="ARBA00000141"/>
    </source>
</evidence>
<dbReference type="SUPFAM" id="SSF142695">
    <property type="entry name" value="RibA-like"/>
    <property type="match status" value="1"/>
</dbReference>
<dbReference type="EMBL" id="JAXBLV010000188">
    <property type="protein sequence ID" value="MDY3561047.1"/>
    <property type="molecule type" value="Genomic_DNA"/>
</dbReference>
<proteinExistence type="inferred from homology"/>
<comment type="caution">
    <text evidence="16">The sequence shown here is derived from an EMBL/GenBank/DDBJ whole genome shotgun (WGS) entry which is preliminary data.</text>
</comment>
<feature type="domain" description="GTP cyclohydrolase II" evidence="15">
    <location>
        <begin position="217"/>
        <end position="395"/>
    </location>
</feature>
<keyword evidence="9 14" id="KW-0547">Nucleotide-binding</keyword>
<dbReference type="InterPro" id="IPR032677">
    <property type="entry name" value="GTP_cyclohydro_II"/>
</dbReference>
<feature type="binding site" evidence="14">
    <location>
        <begin position="316"/>
        <end position="318"/>
    </location>
    <ligand>
        <name>GTP</name>
        <dbReference type="ChEBI" id="CHEBI:37565"/>
    </ligand>
</feature>
<keyword evidence="8 14" id="KW-0479">Metal-binding</keyword>
<dbReference type="Pfam" id="PF00926">
    <property type="entry name" value="DHBP_synthase"/>
    <property type="match status" value="1"/>
</dbReference>
<name>A0ABU5F2T0_9BACT</name>
<dbReference type="NCBIfam" id="TIGR00505">
    <property type="entry name" value="ribA"/>
    <property type="match status" value="1"/>
</dbReference>
<dbReference type="EC" id="3.5.4.25" evidence="14"/>
<dbReference type="Pfam" id="PF00925">
    <property type="entry name" value="GTP_cyclohydro2"/>
    <property type="match status" value="1"/>
</dbReference>
<protein>
    <recommendedName>
        <fullName evidence="14">GTP cyclohydrolase-2</fullName>
        <ecNumber evidence="14">3.5.4.25</ecNumber>
    </recommendedName>
    <alternativeName>
        <fullName evidence="14">GTP cyclohydrolase II</fullName>
    </alternativeName>
</protein>
<dbReference type="CDD" id="cd00641">
    <property type="entry name" value="GTP_cyclohydro2"/>
    <property type="match status" value="1"/>
</dbReference>
<evidence type="ECO:0000259" key="15">
    <source>
        <dbReference type="Pfam" id="PF00925"/>
    </source>
</evidence>
<evidence type="ECO:0000256" key="9">
    <source>
        <dbReference type="ARBA" id="ARBA00022741"/>
    </source>
</evidence>
<dbReference type="Gene3D" id="3.40.50.10990">
    <property type="entry name" value="GTP cyclohydrolase II"/>
    <property type="match status" value="1"/>
</dbReference>
<feature type="active site" description="Nucleophile" evidence="14">
    <location>
        <position position="353"/>
    </location>
</feature>
<dbReference type="Proteomes" id="UP001272242">
    <property type="component" value="Unassembled WGS sequence"/>
</dbReference>
<evidence type="ECO:0000256" key="6">
    <source>
        <dbReference type="ARBA" id="ARBA00008976"/>
    </source>
</evidence>
<comment type="catalytic activity">
    <reaction evidence="1">
        <text>D-ribulose 5-phosphate = (2S)-2-hydroxy-3-oxobutyl phosphate + formate + H(+)</text>
        <dbReference type="Rhea" id="RHEA:18457"/>
        <dbReference type="ChEBI" id="CHEBI:15378"/>
        <dbReference type="ChEBI" id="CHEBI:15740"/>
        <dbReference type="ChEBI" id="CHEBI:58121"/>
        <dbReference type="ChEBI" id="CHEBI:58830"/>
        <dbReference type="EC" id="4.1.99.12"/>
    </reaction>
</comment>
<evidence type="ECO:0000256" key="4">
    <source>
        <dbReference type="ARBA" id="ARBA00004904"/>
    </source>
</evidence>
<sequence>MPRSAEGFCTIDVALDELRAGRMVVLVDDEHRENEGDVVMAAEAMTPAAINFMIRHACGRLCVSFSRLHAERLGLELLPGVNLDPTATPFTHNFDARYGITTGISAFDRCRTVQVCADPNSGPQDLVRDKGHVDGLIAKPGGVLVRAGHTEGSVDLCRLAGMREVAVICEVLNEDGSMARLPDLREFCVRHELKMCTIADLIEYRRRKERLISRAIALKLPTEFGVFDLFAYTSMVDQEPHLALTLGGIGVQAEAAPGAPAQISVQTEPVLVRMHSECLTGDALHSTKCDCGPQLQYAMRQLAAAGRGVIVYMRQEGRGIGLLNKLKAYKLQQEEGLDTVEANTRLGFAPDLRHFGIGAQILHDLGVRDIRLLTNNPRKVIGLEGYGLRIVERVPIQLPPGEHNRGYLQTKKEKLGHLLDELEQNEGA</sequence>
<dbReference type="Gene3D" id="3.90.870.10">
    <property type="entry name" value="DHBP synthase"/>
    <property type="match status" value="1"/>
</dbReference>
<comment type="similarity">
    <text evidence="5">In the N-terminal section; belongs to the DHBP synthase family.</text>
</comment>
<feature type="binding site" evidence="14">
    <location>
        <position position="294"/>
    </location>
    <ligand>
        <name>GTP</name>
        <dbReference type="ChEBI" id="CHEBI:37565"/>
    </ligand>
</feature>
<accession>A0ABU5F2T0</accession>
<evidence type="ECO:0000256" key="13">
    <source>
        <dbReference type="ARBA" id="ARBA00049295"/>
    </source>
</evidence>
<evidence type="ECO:0000256" key="5">
    <source>
        <dbReference type="ARBA" id="ARBA00005520"/>
    </source>
</evidence>
<evidence type="ECO:0000256" key="3">
    <source>
        <dbReference type="ARBA" id="ARBA00004853"/>
    </source>
</evidence>
<organism evidence="16 17">
    <name type="scientific">Gemmata algarum</name>
    <dbReference type="NCBI Taxonomy" id="2975278"/>
    <lineage>
        <taxon>Bacteria</taxon>
        <taxon>Pseudomonadati</taxon>
        <taxon>Planctomycetota</taxon>
        <taxon>Planctomycetia</taxon>
        <taxon>Gemmatales</taxon>
        <taxon>Gemmataceae</taxon>
        <taxon>Gemmata</taxon>
    </lineage>
</organism>
<feature type="binding site" evidence="14">
    <location>
        <position position="291"/>
    </location>
    <ligand>
        <name>Zn(2+)</name>
        <dbReference type="ChEBI" id="CHEBI:29105"/>
        <note>catalytic</note>
    </ligand>
</feature>
<comment type="similarity">
    <text evidence="14">Belongs to the GTP cyclohydrolase II family.</text>
</comment>
<feature type="binding site" evidence="14">
    <location>
        <position position="374"/>
    </location>
    <ligand>
        <name>GTP</name>
        <dbReference type="ChEBI" id="CHEBI:37565"/>
    </ligand>
</feature>
<dbReference type="PANTHER" id="PTHR21327">
    <property type="entry name" value="GTP CYCLOHYDROLASE II-RELATED"/>
    <property type="match status" value="1"/>
</dbReference>
<evidence type="ECO:0000313" key="16">
    <source>
        <dbReference type="EMBL" id="MDY3561047.1"/>
    </source>
</evidence>
<evidence type="ECO:0000256" key="2">
    <source>
        <dbReference type="ARBA" id="ARBA00002284"/>
    </source>
</evidence>
<dbReference type="NCBIfam" id="TIGR00506">
    <property type="entry name" value="ribB"/>
    <property type="match status" value="1"/>
</dbReference>
<dbReference type="InterPro" id="IPR000926">
    <property type="entry name" value="RibA"/>
</dbReference>
<feature type="active site" description="Proton acceptor" evidence="14">
    <location>
        <position position="351"/>
    </location>
</feature>
<evidence type="ECO:0000256" key="12">
    <source>
        <dbReference type="ARBA" id="ARBA00023134"/>
    </source>
</evidence>
<feature type="binding site" evidence="14">
    <location>
        <begin position="273"/>
        <end position="277"/>
    </location>
    <ligand>
        <name>GTP</name>
        <dbReference type="ChEBI" id="CHEBI:37565"/>
    </ligand>
</feature>
<comment type="pathway">
    <text evidence="3 14">Cofactor biosynthesis; riboflavin biosynthesis; 5-amino-6-(D-ribitylamino)uracil from GTP: step 1/4.</text>
</comment>
<reference evidence="17" key="1">
    <citation type="journal article" date="2023" name="Mar. Drugs">
        <title>Gemmata algarum, a Novel Planctomycete Isolated from an Algal Mat, Displays Antimicrobial Activity.</title>
        <authorList>
            <person name="Kumar G."/>
            <person name="Kallscheuer N."/>
            <person name="Kashif M."/>
            <person name="Ahamad S."/>
            <person name="Jagadeeshwari U."/>
            <person name="Pannikurungottu S."/>
            <person name="Haufschild T."/>
            <person name="Kabuu M."/>
            <person name="Sasikala C."/>
            <person name="Jogler C."/>
            <person name="Ramana C."/>
        </authorList>
    </citation>
    <scope>NUCLEOTIDE SEQUENCE [LARGE SCALE GENOMIC DNA]</scope>
    <source>
        <strain evidence="17">JC673</strain>
    </source>
</reference>
<dbReference type="PANTHER" id="PTHR21327:SF18">
    <property type="entry name" value="3,4-DIHYDROXY-2-BUTANONE 4-PHOSPHATE SYNTHASE"/>
    <property type="match status" value="1"/>
</dbReference>
<evidence type="ECO:0000256" key="14">
    <source>
        <dbReference type="HAMAP-Rule" id="MF_00179"/>
    </source>
</evidence>
<comment type="catalytic activity">
    <reaction evidence="13 14">
        <text>GTP + 4 H2O = 2,5-diamino-6-hydroxy-4-(5-phosphoribosylamino)-pyrimidine + formate + 2 phosphate + 3 H(+)</text>
        <dbReference type="Rhea" id="RHEA:23704"/>
        <dbReference type="ChEBI" id="CHEBI:15377"/>
        <dbReference type="ChEBI" id="CHEBI:15378"/>
        <dbReference type="ChEBI" id="CHEBI:15740"/>
        <dbReference type="ChEBI" id="CHEBI:37565"/>
        <dbReference type="ChEBI" id="CHEBI:43474"/>
        <dbReference type="ChEBI" id="CHEBI:58614"/>
        <dbReference type="EC" id="3.5.4.25"/>
    </reaction>
</comment>
<dbReference type="NCBIfam" id="NF001591">
    <property type="entry name" value="PRK00393.1"/>
    <property type="match status" value="1"/>
</dbReference>
<keyword evidence="12 14" id="KW-0342">GTP-binding</keyword>
<dbReference type="InterPro" id="IPR017945">
    <property type="entry name" value="DHBP_synth_RibB-like_a/b_dom"/>
</dbReference>
<evidence type="ECO:0000256" key="8">
    <source>
        <dbReference type="ARBA" id="ARBA00022723"/>
    </source>
</evidence>
<feature type="binding site" evidence="14">
    <location>
        <position position="289"/>
    </location>
    <ligand>
        <name>Zn(2+)</name>
        <dbReference type="ChEBI" id="CHEBI:29105"/>
        <note>catalytic</note>
    </ligand>
</feature>
<gene>
    <name evidence="14 16" type="primary">ribA</name>
    <name evidence="16" type="ORF">R5W23_002306</name>
</gene>
<comment type="pathway">
    <text evidence="4">Cofactor biosynthesis; riboflavin biosynthesis; 2-hydroxy-3-oxobutyl phosphate from D-ribulose 5-phosphate: step 1/1.</text>
</comment>
<evidence type="ECO:0000313" key="17">
    <source>
        <dbReference type="Proteomes" id="UP001272242"/>
    </source>
</evidence>
<dbReference type="PIRSF" id="PIRSF001259">
    <property type="entry name" value="RibA"/>
    <property type="match status" value="1"/>
</dbReference>
<evidence type="ECO:0000256" key="10">
    <source>
        <dbReference type="ARBA" id="ARBA00022801"/>
    </source>
</evidence>
<dbReference type="GO" id="GO:0003935">
    <property type="term" value="F:GTP cyclohydrolase II activity"/>
    <property type="evidence" value="ECO:0007669"/>
    <property type="project" value="UniProtKB-EC"/>
</dbReference>
<feature type="binding site" evidence="14">
    <location>
        <position position="278"/>
    </location>
    <ligand>
        <name>Zn(2+)</name>
        <dbReference type="ChEBI" id="CHEBI:29105"/>
        <note>catalytic</note>
    </ligand>
</feature>
<keyword evidence="17" id="KW-1185">Reference proteome</keyword>
<feature type="binding site" evidence="14">
    <location>
        <position position="339"/>
    </location>
    <ligand>
        <name>GTP</name>
        <dbReference type="ChEBI" id="CHEBI:37565"/>
    </ligand>
</feature>
<feature type="binding site" evidence="14">
    <location>
        <position position="379"/>
    </location>
    <ligand>
        <name>GTP</name>
        <dbReference type="ChEBI" id="CHEBI:37565"/>
    </ligand>
</feature>
<dbReference type="RefSeq" id="WP_320687520.1">
    <property type="nucleotide sequence ID" value="NZ_JAXBLV010000188.1"/>
</dbReference>
<dbReference type="SUPFAM" id="SSF55821">
    <property type="entry name" value="YrdC/RibB"/>
    <property type="match status" value="1"/>
</dbReference>